<feature type="domain" description="SPOR" evidence="3">
    <location>
        <begin position="150"/>
        <end position="226"/>
    </location>
</feature>
<evidence type="ECO:0000256" key="1">
    <source>
        <dbReference type="SAM" id="MobiDB-lite"/>
    </source>
</evidence>
<dbReference type="InterPro" id="IPR007730">
    <property type="entry name" value="SPOR-like_dom"/>
</dbReference>
<evidence type="ECO:0000259" key="3">
    <source>
        <dbReference type="PROSITE" id="PS51724"/>
    </source>
</evidence>
<accession>B9M2S1</accession>
<dbReference type="Pfam" id="PF05036">
    <property type="entry name" value="SPOR"/>
    <property type="match status" value="1"/>
</dbReference>
<evidence type="ECO:0000256" key="2">
    <source>
        <dbReference type="SAM" id="Phobius"/>
    </source>
</evidence>
<dbReference type="RefSeq" id="WP_012647995.1">
    <property type="nucleotide sequence ID" value="NC_011979.1"/>
</dbReference>
<sequence>MVLDYCERRPVSKNRPKKQPIGILVFIVAGAVIISFVGGFAGGWFFGGRAVKNTYEKTTAKPAVTPSLAPQAQPAGQDVPLTFYQTLPNGAKAVIGSGLNPAKAGEEQNKATPGPQNLQEQKLLSPGAPPKSEANTETAAVPKTPAKSQASGEGTYCVQIASLRDKTEAEAIRTNLLSKGQAAYILESNVQGKGTWYRVRMGKHLKQSEAGELAAKAGKGAIVIAE</sequence>
<dbReference type="OrthoDB" id="7063246at2"/>
<organism evidence="4 5">
    <name type="scientific">Geotalea daltonii (strain DSM 22248 / JCM 15807 / FRC-32)</name>
    <name type="common">Geobacter daltonii</name>
    <dbReference type="NCBI Taxonomy" id="316067"/>
    <lineage>
        <taxon>Bacteria</taxon>
        <taxon>Pseudomonadati</taxon>
        <taxon>Thermodesulfobacteriota</taxon>
        <taxon>Desulfuromonadia</taxon>
        <taxon>Geobacterales</taxon>
        <taxon>Geobacteraceae</taxon>
        <taxon>Geotalea</taxon>
    </lineage>
</organism>
<reference evidence="4 5" key="1">
    <citation type="submission" date="2009-01" db="EMBL/GenBank/DDBJ databases">
        <title>Complete sequence of Geobacter sp. FRC-32.</title>
        <authorList>
            <consortium name="US DOE Joint Genome Institute"/>
            <person name="Lucas S."/>
            <person name="Copeland A."/>
            <person name="Lapidus A."/>
            <person name="Glavina del Rio T."/>
            <person name="Dalin E."/>
            <person name="Tice H."/>
            <person name="Bruce D."/>
            <person name="Goodwin L."/>
            <person name="Pitluck S."/>
            <person name="Saunders E."/>
            <person name="Brettin T."/>
            <person name="Detter J.C."/>
            <person name="Han C."/>
            <person name="Larimer F."/>
            <person name="Land M."/>
            <person name="Hauser L."/>
            <person name="Kyrpides N."/>
            <person name="Ovchinnikova G."/>
            <person name="Kostka J."/>
            <person name="Richardson P."/>
        </authorList>
    </citation>
    <scope>NUCLEOTIDE SEQUENCE [LARGE SCALE GENOMIC DNA]</scope>
    <source>
        <strain evidence="5">DSM 22248 / JCM 15807 / FRC-32</strain>
    </source>
</reference>
<dbReference type="EMBL" id="CP001390">
    <property type="protein sequence ID" value="ACM21267.1"/>
    <property type="molecule type" value="Genomic_DNA"/>
</dbReference>
<dbReference type="AlphaFoldDB" id="B9M2S1"/>
<proteinExistence type="predicted"/>
<gene>
    <name evidence="4" type="ordered locus">Geob_2924</name>
</gene>
<dbReference type="HOGENOM" id="CLU_1056728_0_0_7"/>
<dbReference type="KEGG" id="geo:Geob_2924"/>
<keyword evidence="2" id="KW-1133">Transmembrane helix</keyword>
<keyword evidence="2" id="KW-0472">Membrane</keyword>
<dbReference type="Gene3D" id="3.30.70.1070">
    <property type="entry name" value="Sporulation related repeat"/>
    <property type="match status" value="1"/>
</dbReference>
<keyword evidence="5" id="KW-1185">Reference proteome</keyword>
<dbReference type="GO" id="GO:0042834">
    <property type="term" value="F:peptidoglycan binding"/>
    <property type="evidence" value="ECO:0007669"/>
    <property type="project" value="InterPro"/>
</dbReference>
<protein>
    <submittedName>
        <fullName evidence="4">SPOR domain protein</fullName>
    </submittedName>
</protein>
<evidence type="ECO:0000313" key="5">
    <source>
        <dbReference type="Proteomes" id="UP000007721"/>
    </source>
</evidence>
<feature type="compositionally biased region" description="Polar residues" evidence="1">
    <location>
        <begin position="110"/>
        <end position="122"/>
    </location>
</feature>
<feature type="region of interest" description="Disordered" evidence="1">
    <location>
        <begin position="98"/>
        <end position="154"/>
    </location>
</feature>
<dbReference type="STRING" id="316067.Geob_2924"/>
<dbReference type="eggNOG" id="COG3087">
    <property type="taxonomic scope" value="Bacteria"/>
</dbReference>
<dbReference type="Proteomes" id="UP000007721">
    <property type="component" value="Chromosome"/>
</dbReference>
<dbReference type="SUPFAM" id="SSF110997">
    <property type="entry name" value="Sporulation related repeat"/>
    <property type="match status" value="1"/>
</dbReference>
<keyword evidence="2" id="KW-0812">Transmembrane</keyword>
<dbReference type="PROSITE" id="PS51724">
    <property type="entry name" value="SPOR"/>
    <property type="match status" value="1"/>
</dbReference>
<name>B9M2S1_GEODF</name>
<evidence type="ECO:0000313" key="4">
    <source>
        <dbReference type="EMBL" id="ACM21267.1"/>
    </source>
</evidence>
<feature type="transmembrane region" description="Helical" evidence="2">
    <location>
        <begin position="21"/>
        <end position="46"/>
    </location>
</feature>
<dbReference type="InterPro" id="IPR036680">
    <property type="entry name" value="SPOR-like_sf"/>
</dbReference>